<sequence>MNGWIWAWQSYCAVNWLDQVKHKSAHDPLWRRPGCSAGSTCTRLAVPTRPQMPAQVPAQVPAQALSPLKPPPKTPLSRLLSHQAARDVPPPSIDPPWHEVVWSRRIRPPTTATGLFVPARQHWTKPARPMALQVSCASCAYMDDGTALSNRRRAINYRCGITAT</sequence>
<organism evidence="1 2">
    <name type="scientific">Ustilaginoidea virens</name>
    <name type="common">Rice false smut fungus</name>
    <name type="synonym">Villosiclava virens</name>
    <dbReference type="NCBI Taxonomy" id="1159556"/>
    <lineage>
        <taxon>Eukaryota</taxon>
        <taxon>Fungi</taxon>
        <taxon>Dikarya</taxon>
        <taxon>Ascomycota</taxon>
        <taxon>Pezizomycotina</taxon>
        <taxon>Sordariomycetes</taxon>
        <taxon>Hypocreomycetidae</taxon>
        <taxon>Hypocreales</taxon>
        <taxon>Clavicipitaceae</taxon>
        <taxon>Ustilaginoidea</taxon>
    </lineage>
</organism>
<dbReference type="RefSeq" id="XP_043000140.1">
    <property type="nucleotide sequence ID" value="XM_043144205.1"/>
</dbReference>
<dbReference type="GeneID" id="66067485"/>
<accession>A0A8E5HVY6</accession>
<dbReference type="EMBL" id="CP072757">
    <property type="protein sequence ID" value="QUC22467.1"/>
    <property type="molecule type" value="Genomic_DNA"/>
</dbReference>
<evidence type="ECO:0000313" key="2">
    <source>
        <dbReference type="Proteomes" id="UP000027002"/>
    </source>
</evidence>
<evidence type="ECO:0000313" key="1">
    <source>
        <dbReference type="EMBL" id="QUC22467.1"/>
    </source>
</evidence>
<protein>
    <submittedName>
        <fullName evidence="1">Uncharacterized protein</fullName>
    </submittedName>
</protein>
<gene>
    <name evidence="1" type="ORF">UV8b_06708</name>
</gene>
<dbReference type="AlphaFoldDB" id="A0A8E5HVY6"/>
<proteinExistence type="predicted"/>
<name>A0A8E5HVY6_USTVR</name>
<reference evidence="1" key="1">
    <citation type="submission" date="2020-03" db="EMBL/GenBank/DDBJ databases">
        <title>A mixture of massive structural variations and highly conserved coding sequences in Ustilaginoidea virens genome.</title>
        <authorList>
            <person name="Zhang K."/>
            <person name="Zhao Z."/>
            <person name="Zhang Z."/>
            <person name="Li Y."/>
            <person name="Hsiang T."/>
            <person name="Sun W."/>
        </authorList>
    </citation>
    <scope>NUCLEOTIDE SEQUENCE</scope>
    <source>
        <strain evidence="1">UV-8b</strain>
    </source>
</reference>
<dbReference type="KEGG" id="uvi:66067485"/>
<dbReference type="Proteomes" id="UP000027002">
    <property type="component" value="Chromosome 5"/>
</dbReference>
<keyword evidence="2" id="KW-1185">Reference proteome</keyword>